<name>A0ABV9ER26_9ACTN</name>
<dbReference type="Gene3D" id="2.40.260.10">
    <property type="entry name" value="Sortase"/>
    <property type="match status" value="1"/>
</dbReference>
<dbReference type="InterPro" id="IPR023365">
    <property type="entry name" value="Sortase_dom-sf"/>
</dbReference>
<keyword evidence="3" id="KW-0472">Membrane</keyword>
<dbReference type="InterPro" id="IPR042001">
    <property type="entry name" value="Sortase_F"/>
</dbReference>
<evidence type="ECO:0000256" key="1">
    <source>
        <dbReference type="ARBA" id="ARBA00022801"/>
    </source>
</evidence>
<evidence type="ECO:0000256" key="3">
    <source>
        <dbReference type="SAM" id="Phobius"/>
    </source>
</evidence>
<dbReference type="SUPFAM" id="SSF63817">
    <property type="entry name" value="Sortase"/>
    <property type="match status" value="1"/>
</dbReference>
<accession>A0ABV9ER26</accession>
<dbReference type="RefSeq" id="WP_262845801.1">
    <property type="nucleotide sequence ID" value="NZ_JANZYP010000042.1"/>
</dbReference>
<protein>
    <submittedName>
        <fullName evidence="4">Class F sortase</fullName>
    </submittedName>
</protein>
<comment type="caution">
    <text evidence="4">The sequence shown here is derived from an EMBL/GenBank/DDBJ whole genome shotgun (WGS) entry which is preliminary data.</text>
</comment>
<gene>
    <name evidence="4" type="ORF">ACFO8L_37775</name>
</gene>
<dbReference type="Pfam" id="PF04203">
    <property type="entry name" value="Sortase"/>
    <property type="match status" value="1"/>
</dbReference>
<evidence type="ECO:0000256" key="2">
    <source>
        <dbReference type="SAM" id="MobiDB-lite"/>
    </source>
</evidence>
<dbReference type="EMBL" id="JBHSFN010000038">
    <property type="protein sequence ID" value="MFC4591888.1"/>
    <property type="molecule type" value="Genomic_DNA"/>
</dbReference>
<proteinExistence type="predicted"/>
<evidence type="ECO:0000313" key="4">
    <source>
        <dbReference type="EMBL" id="MFC4591888.1"/>
    </source>
</evidence>
<keyword evidence="3" id="KW-1133">Transmembrane helix</keyword>
<feature type="transmembrane region" description="Helical" evidence="3">
    <location>
        <begin position="26"/>
        <end position="45"/>
    </location>
</feature>
<keyword evidence="5" id="KW-1185">Reference proteome</keyword>
<evidence type="ECO:0000313" key="5">
    <source>
        <dbReference type="Proteomes" id="UP001595891"/>
    </source>
</evidence>
<organism evidence="4 5">
    <name type="scientific">Sphaerisporangium corydalis</name>
    <dbReference type="NCBI Taxonomy" id="1441875"/>
    <lineage>
        <taxon>Bacteria</taxon>
        <taxon>Bacillati</taxon>
        <taxon>Actinomycetota</taxon>
        <taxon>Actinomycetes</taxon>
        <taxon>Streptosporangiales</taxon>
        <taxon>Streptosporangiaceae</taxon>
        <taxon>Sphaerisporangium</taxon>
    </lineage>
</organism>
<dbReference type="Proteomes" id="UP001595891">
    <property type="component" value="Unassembled WGS sequence"/>
</dbReference>
<feature type="region of interest" description="Disordered" evidence="2">
    <location>
        <begin position="53"/>
        <end position="87"/>
    </location>
</feature>
<reference evidence="5" key="1">
    <citation type="journal article" date="2019" name="Int. J. Syst. Evol. Microbiol.">
        <title>The Global Catalogue of Microorganisms (GCM) 10K type strain sequencing project: providing services to taxonomists for standard genome sequencing and annotation.</title>
        <authorList>
            <consortium name="The Broad Institute Genomics Platform"/>
            <consortium name="The Broad Institute Genome Sequencing Center for Infectious Disease"/>
            <person name="Wu L."/>
            <person name="Ma J."/>
        </authorList>
    </citation>
    <scope>NUCLEOTIDE SEQUENCE [LARGE SCALE GENOMIC DNA]</scope>
    <source>
        <strain evidence="5">CCUG 49560</strain>
    </source>
</reference>
<keyword evidence="1" id="KW-0378">Hydrolase</keyword>
<feature type="compositionally biased region" description="Low complexity" evidence="2">
    <location>
        <begin position="63"/>
        <end position="72"/>
    </location>
</feature>
<dbReference type="CDD" id="cd05829">
    <property type="entry name" value="Sortase_F"/>
    <property type="match status" value="1"/>
</dbReference>
<dbReference type="InterPro" id="IPR005754">
    <property type="entry name" value="Sortase"/>
</dbReference>
<feature type="compositionally biased region" description="Pro residues" evidence="2">
    <location>
        <begin position="53"/>
        <end position="62"/>
    </location>
</feature>
<sequence>MADPRFPSPAREPASSATVTAGGRRTAAIVALPALIAAGVILVVVGGTRRAEPPPAPLPDPAPGAAAKAAAPRSHGERPAVRHQPGLRASSIRVPALGVTARIGRAEVEDGVLVPPRVPGEVGMWAGSAPLEAATGEVTIAGHVSWGGMAPFAFRRLARLRPGQLIYTADAHGRQSAWRVTEVTALSKRAGTDPTAFAGPAGPRRLVLITCGGAFDASARSYDDNVYVFAVPA</sequence>
<keyword evidence="3" id="KW-0812">Transmembrane</keyword>